<dbReference type="Proteomes" id="UP000829685">
    <property type="component" value="Unassembled WGS sequence"/>
</dbReference>
<dbReference type="PROSITE" id="PS00463">
    <property type="entry name" value="ZN2_CY6_FUNGAL_1"/>
    <property type="match status" value="1"/>
</dbReference>
<dbReference type="GO" id="GO:0000976">
    <property type="term" value="F:transcription cis-regulatory region binding"/>
    <property type="evidence" value="ECO:0007669"/>
    <property type="project" value="TreeGrafter"/>
</dbReference>
<proteinExistence type="predicted"/>
<feature type="region of interest" description="Disordered" evidence="3">
    <location>
        <begin position="601"/>
        <end position="628"/>
    </location>
</feature>
<dbReference type="InterPro" id="IPR001138">
    <property type="entry name" value="Zn2Cys6_DnaBD"/>
</dbReference>
<dbReference type="GO" id="GO:0000981">
    <property type="term" value="F:DNA-binding transcription factor activity, RNA polymerase II-specific"/>
    <property type="evidence" value="ECO:0007669"/>
    <property type="project" value="InterPro"/>
</dbReference>
<dbReference type="Pfam" id="PF00172">
    <property type="entry name" value="Zn_clus"/>
    <property type="match status" value="1"/>
</dbReference>
<dbReference type="SUPFAM" id="SSF57701">
    <property type="entry name" value="Zn2/Cys6 DNA-binding domain"/>
    <property type="match status" value="1"/>
</dbReference>
<keyword evidence="6" id="KW-1185">Reference proteome</keyword>
<evidence type="ECO:0000256" key="3">
    <source>
        <dbReference type="SAM" id="MobiDB-lite"/>
    </source>
</evidence>
<dbReference type="PANTHER" id="PTHR37534">
    <property type="entry name" value="TRANSCRIPTIONAL ACTIVATOR PROTEIN UGA3"/>
    <property type="match status" value="1"/>
</dbReference>
<dbReference type="SMART" id="SM00066">
    <property type="entry name" value="GAL4"/>
    <property type="match status" value="1"/>
</dbReference>
<evidence type="ECO:0000256" key="1">
    <source>
        <dbReference type="ARBA" id="ARBA00004123"/>
    </source>
</evidence>
<dbReference type="GO" id="GO:0045944">
    <property type="term" value="P:positive regulation of transcription by RNA polymerase II"/>
    <property type="evidence" value="ECO:0007669"/>
    <property type="project" value="TreeGrafter"/>
</dbReference>
<feature type="compositionally biased region" description="Polar residues" evidence="3">
    <location>
        <begin position="1"/>
        <end position="10"/>
    </location>
</feature>
<dbReference type="AlphaFoldDB" id="A0A9Q0AQC9"/>
<name>A0A9Q0AQC9_9PEZI</name>
<comment type="caution">
    <text evidence="5">The sequence shown here is derived from an EMBL/GenBank/DDBJ whole genome shotgun (WGS) entry which is preliminary data.</text>
</comment>
<organism evidence="5 6">
    <name type="scientific">Neoarthrinium moseri</name>
    <dbReference type="NCBI Taxonomy" id="1658444"/>
    <lineage>
        <taxon>Eukaryota</taxon>
        <taxon>Fungi</taxon>
        <taxon>Dikarya</taxon>
        <taxon>Ascomycota</taxon>
        <taxon>Pezizomycotina</taxon>
        <taxon>Sordariomycetes</taxon>
        <taxon>Xylariomycetidae</taxon>
        <taxon>Amphisphaeriales</taxon>
        <taxon>Apiosporaceae</taxon>
        <taxon>Neoarthrinium</taxon>
    </lineage>
</organism>
<feature type="region of interest" description="Disordered" evidence="3">
    <location>
        <begin position="1"/>
        <end position="40"/>
    </location>
</feature>
<protein>
    <recommendedName>
        <fullName evidence="4">Zn(2)-C6 fungal-type domain-containing protein</fullName>
    </recommendedName>
</protein>
<comment type="subcellular location">
    <subcellularLocation>
        <location evidence="1">Nucleus</location>
    </subcellularLocation>
</comment>
<dbReference type="GO" id="GO:0008270">
    <property type="term" value="F:zinc ion binding"/>
    <property type="evidence" value="ECO:0007669"/>
    <property type="project" value="InterPro"/>
</dbReference>
<keyword evidence="2" id="KW-0539">Nucleus</keyword>
<evidence type="ECO:0000256" key="2">
    <source>
        <dbReference type="ARBA" id="ARBA00023242"/>
    </source>
</evidence>
<reference evidence="5" key="1">
    <citation type="submission" date="2021-03" db="EMBL/GenBank/DDBJ databases">
        <title>Revisited historic fungal species revealed as producer of novel bioactive compounds through whole genome sequencing and comparative genomics.</title>
        <authorList>
            <person name="Vignolle G.A."/>
            <person name="Hochenegger N."/>
            <person name="Mach R.L."/>
            <person name="Mach-Aigner A.R."/>
            <person name="Javad Rahimi M."/>
            <person name="Salim K.A."/>
            <person name="Chan C.M."/>
            <person name="Lim L.B.L."/>
            <person name="Cai F."/>
            <person name="Druzhinina I.S."/>
            <person name="U'Ren J.M."/>
            <person name="Derntl C."/>
        </authorList>
    </citation>
    <scope>NUCLEOTIDE SEQUENCE</scope>
    <source>
        <strain evidence="5">TUCIM 5799</strain>
    </source>
</reference>
<dbReference type="Pfam" id="PF11951">
    <property type="entry name" value="Fungal_trans_2"/>
    <property type="match status" value="1"/>
</dbReference>
<feature type="region of interest" description="Disordered" evidence="3">
    <location>
        <begin position="96"/>
        <end position="140"/>
    </location>
</feature>
<accession>A0A9Q0AQC9</accession>
<dbReference type="InterPro" id="IPR021858">
    <property type="entry name" value="Fun_TF"/>
</dbReference>
<evidence type="ECO:0000313" key="6">
    <source>
        <dbReference type="Proteomes" id="UP000829685"/>
    </source>
</evidence>
<dbReference type="PROSITE" id="PS50048">
    <property type="entry name" value="ZN2_CY6_FUNGAL_2"/>
    <property type="match status" value="1"/>
</dbReference>
<dbReference type="EMBL" id="JAFIMR010000012">
    <property type="protein sequence ID" value="KAI1871920.1"/>
    <property type="molecule type" value="Genomic_DNA"/>
</dbReference>
<sequence>MSQQSTGTGDRQQRGLATAKAKPKNPTKTRSRNGCPQCKAKRLKCDETKPECLMCVRNGRTCPGYTQSFKWSTKHEKSLVGKAKGPSNLRDLVTATSKAIPRDNSQGQKKPPGSIGDTPIDSDSTLNNPSALGGNSHPDVLVGITDESSPPTLDNLMLPEYDYGIEDLLQDIWQEDPQSHEIVPAGASKNDIQFSDQSFSLFNTPGDQSPFSFWTAGPAASPKYQPIFSQIPRTINDSASILVEEWFRRVCSMWSGFDSDVNLNRRLAHESWTKSEAVRSCLQSMSAVCLSSQMPQMRQVAVSHLRSAIKAIQKDLQVAQKQPVGTFPTELLLALCCVGTAACWIDTKEIGGSFLREAKHILRRINLDSNNLSIQDRQMMSFFNNSVIYWNMLVAVVSDEKDDLGIPKLKEPSNKELTRPIIPHPWTGISANAQSLFTQAVRLCRRFRRHHKPGAVSTKKSLETLLKDIKEAQDIEEQLLSIEQYDPHDISDTGDRMSPKSHFIDVAEGYRLASLLQLYQTFPDLVARRLPQDATELAGFVPWDNWIVPLSLRLVKTLQGIPINSGTRCIQPLLYLSASTGLRFDTETLMQQRLAERAMSDLSSMHSGASSSPDPTIPSSLDNGNSEEPQITITRLSIEVTYARRFVMERLSALEHTLPPAPVRVAKSLVQAIWTSYDSEKPGANYTHWIEVMEESNLRTIFG</sequence>
<dbReference type="Gene3D" id="4.10.240.10">
    <property type="entry name" value="Zn(2)-C6 fungal-type DNA-binding domain"/>
    <property type="match status" value="1"/>
</dbReference>
<feature type="compositionally biased region" description="Basic residues" evidence="3">
    <location>
        <begin position="21"/>
        <end position="31"/>
    </location>
</feature>
<feature type="domain" description="Zn(2)-C6 fungal-type" evidence="4">
    <location>
        <begin position="34"/>
        <end position="62"/>
    </location>
</feature>
<evidence type="ECO:0000259" key="4">
    <source>
        <dbReference type="PROSITE" id="PS50048"/>
    </source>
</evidence>
<dbReference type="InterPro" id="IPR036864">
    <property type="entry name" value="Zn2-C6_fun-type_DNA-bd_sf"/>
</dbReference>
<dbReference type="PANTHER" id="PTHR37534:SF11">
    <property type="entry name" value="ZN(II)2CYS6 TRANSCRIPTION FACTOR (EUROFUNG)"/>
    <property type="match status" value="1"/>
</dbReference>
<evidence type="ECO:0000313" key="5">
    <source>
        <dbReference type="EMBL" id="KAI1871920.1"/>
    </source>
</evidence>
<feature type="compositionally biased region" description="Polar residues" evidence="3">
    <location>
        <begin position="121"/>
        <end position="130"/>
    </location>
</feature>
<dbReference type="GO" id="GO:0005634">
    <property type="term" value="C:nucleus"/>
    <property type="evidence" value="ECO:0007669"/>
    <property type="project" value="UniProtKB-SubCell"/>
</dbReference>
<gene>
    <name evidence="5" type="ORF">JX265_005906</name>
</gene>